<evidence type="ECO:0000313" key="2">
    <source>
        <dbReference type="Proteomes" id="UP001198163"/>
    </source>
</evidence>
<sequence length="63" mass="6990">MSSTIISPWEDHTEQISPNEKIKAEYMNGCEVAMGAPTLGELWLIYNNSKKEKISDNAGASFI</sequence>
<protein>
    <submittedName>
        <fullName evidence="1">Uncharacterized protein</fullName>
    </submittedName>
</protein>
<dbReference type="EMBL" id="JAINWA010000003">
    <property type="protein sequence ID" value="MCD1656040.1"/>
    <property type="molecule type" value="Genomic_DNA"/>
</dbReference>
<gene>
    <name evidence="1" type="ORF">K7J14_15175</name>
</gene>
<keyword evidence="2" id="KW-1185">Reference proteome</keyword>
<reference evidence="1" key="1">
    <citation type="submission" date="2021-08" db="EMBL/GenBank/DDBJ databases">
        <title>Comparative analyses of Brucepasteria parasyntrophica and Teretinema zuelzerae.</title>
        <authorList>
            <person name="Song Y."/>
            <person name="Brune A."/>
        </authorList>
    </citation>
    <scope>NUCLEOTIDE SEQUENCE</scope>
    <source>
        <strain evidence="1">DSM 1903</strain>
    </source>
</reference>
<dbReference type="Proteomes" id="UP001198163">
    <property type="component" value="Unassembled WGS sequence"/>
</dbReference>
<accession>A0AAE3EKL5</accession>
<comment type="caution">
    <text evidence="1">The sequence shown here is derived from an EMBL/GenBank/DDBJ whole genome shotgun (WGS) entry which is preliminary data.</text>
</comment>
<proteinExistence type="predicted"/>
<organism evidence="1 2">
    <name type="scientific">Teretinema zuelzerae</name>
    <dbReference type="NCBI Taxonomy" id="156"/>
    <lineage>
        <taxon>Bacteria</taxon>
        <taxon>Pseudomonadati</taxon>
        <taxon>Spirochaetota</taxon>
        <taxon>Spirochaetia</taxon>
        <taxon>Spirochaetales</taxon>
        <taxon>Treponemataceae</taxon>
        <taxon>Teretinema</taxon>
    </lineage>
</organism>
<name>A0AAE3EKL5_9SPIR</name>
<evidence type="ECO:0000313" key="1">
    <source>
        <dbReference type="EMBL" id="MCD1656040.1"/>
    </source>
</evidence>
<dbReference type="RefSeq" id="WP_230758360.1">
    <property type="nucleotide sequence ID" value="NZ_JAINWA010000003.1"/>
</dbReference>
<dbReference type="AlphaFoldDB" id="A0AAE3EKL5"/>